<dbReference type="SUPFAM" id="SSF53187">
    <property type="entry name" value="Zn-dependent exopeptidases"/>
    <property type="match status" value="1"/>
</dbReference>
<protein>
    <submittedName>
        <fullName evidence="1">N-formylglutamate amidohydrolase</fullName>
    </submittedName>
</protein>
<gene>
    <name evidence="1" type="ORF">RM533_03445</name>
</gene>
<sequence>MHEQAGGSTPVLICVPHAGRDYRPALLSRRRHERIDLSVLEDRHIDAVGKMVADATGADLLVARAPRALIDLNRAPDDLDPAMFYDKATSDKARGSELPIGHRSARGLGLFPRYVHGQGELWDDRMSRAEGEHRITQVHTPYHAAVSNILAAKRNDFGEALLLDLHSMPSLPAGAAIAGQGIPTHVLGNRFGSSCGSDLADAALDSLARDHVSCTVNRPYAGAYVLDRHGNPRGGIHAIQLEIDRACYLDDRTHLDERRASHHAAIVIRMVNRLEDLLHARRRATAMAAE</sequence>
<dbReference type="EMBL" id="JAVRHS010000002">
    <property type="protein sequence ID" value="MDT0575237.1"/>
    <property type="molecule type" value="Genomic_DNA"/>
</dbReference>
<proteinExistence type="predicted"/>
<keyword evidence="2" id="KW-1185">Reference proteome</keyword>
<reference evidence="1 2" key="1">
    <citation type="submission" date="2023-09" db="EMBL/GenBank/DDBJ databases">
        <authorList>
            <person name="Rey-Velasco X."/>
        </authorList>
    </citation>
    <scope>NUCLEOTIDE SEQUENCE [LARGE SCALE GENOMIC DNA]</scope>
    <source>
        <strain evidence="1 2">F390</strain>
    </source>
</reference>
<organism evidence="1 2">
    <name type="scientific">Croceicoccus esteveae</name>
    <dbReference type="NCBI Taxonomy" id="3075597"/>
    <lineage>
        <taxon>Bacteria</taxon>
        <taxon>Pseudomonadati</taxon>
        <taxon>Pseudomonadota</taxon>
        <taxon>Alphaproteobacteria</taxon>
        <taxon>Sphingomonadales</taxon>
        <taxon>Erythrobacteraceae</taxon>
        <taxon>Croceicoccus</taxon>
    </lineage>
</organism>
<name>A0ABU2ZIK0_9SPHN</name>
<dbReference type="Proteomes" id="UP001259803">
    <property type="component" value="Unassembled WGS sequence"/>
</dbReference>
<evidence type="ECO:0000313" key="2">
    <source>
        <dbReference type="Proteomes" id="UP001259803"/>
    </source>
</evidence>
<dbReference type="Gene3D" id="3.40.630.40">
    <property type="entry name" value="Zn-dependent exopeptidases"/>
    <property type="match status" value="1"/>
</dbReference>
<dbReference type="Pfam" id="PF05013">
    <property type="entry name" value="FGase"/>
    <property type="match status" value="1"/>
</dbReference>
<evidence type="ECO:0000313" key="1">
    <source>
        <dbReference type="EMBL" id="MDT0575237.1"/>
    </source>
</evidence>
<dbReference type="RefSeq" id="WP_311339815.1">
    <property type="nucleotide sequence ID" value="NZ_JAVRHS010000002.1"/>
</dbReference>
<accession>A0ABU2ZIK0</accession>
<dbReference type="InterPro" id="IPR007709">
    <property type="entry name" value="N-FG_amidohydro"/>
</dbReference>
<comment type="caution">
    <text evidence="1">The sequence shown here is derived from an EMBL/GenBank/DDBJ whole genome shotgun (WGS) entry which is preliminary data.</text>
</comment>